<evidence type="ECO:0000259" key="10">
    <source>
        <dbReference type="PROSITE" id="PS50928"/>
    </source>
</evidence>
<dbReference type="GeneID" id="61768570"/>
<dbReference type="InterPro" id="IPR000515">
    <property type="entry name" value="MetI-like"/>
</dbReference>
<dbReference type="AlphaFoldDB" id="A0A081LAI7"/>
<gene>
    <name evidence="11" type="ORF">BA70_03115</name>
</gene>
<dbReference type="PANTHER" id="PTHR30614:SF20">
    <property type="entry name" value="GLUTAMINE TRANSPORT SYSTEM PERMEASE PROTEIN GLNP"/>
    <property type="match status" value="1"/>
</dbReference>
<dbReference type="PROSITE" id="PS50928">
    <property type="entry name" value="ABC_TM1"/>
    <property type="match status" value="1"/>
</dbReference>
<keyword evidence="12" id="KW-1185">Reference proteome</keyword>
<dbReference type="Proteomes" id="UP000028091">
    <property type="component" value="Unassembled WGS sequence"/>
</dbReference>
<evidence type="ECO:0000256" key="4">
    <source>
        <dbReference type="ARBA" id="ARBA00022475"/>
    </source>
</evidence>
<keyword evidence="3 9" id="KW-0813">Transport</keyword>
<evidence type="ECO:0000256" key="9">
    <source>
        <dbReference type="RuleBase" id="RU363032"/>
    </source>
</evidence>
<comment type="subcellular location">
    <subcellularLocation>
        <location evidence="1 9">Cell membrane</location>
        <topology evidence="1 9">Multi-pass membrane protein</topology>
    </subcellularLocation>
</comment>
<evidence type="ECO:0000256" key="3">
    <source>
        <dbReference type="ARBA" id="ARBA00022448"/>
    </source>
</evidence>
<name>A0A081LAI7_9BACI</name>
<dbReference type="GO" id="GO:0006865">
    <property type="term" value="P:amino acid transport"/>
    <property type="evidence" value="ECO:0007669"/>
    <property type="project" value="UniProtKB-KW"/>
</dbReference>
<dbReference type="SUPFAM" id="SSF161098">
    <property type="entry name" value="MetI-like"/>
    <property type="match status" value="1"/>
</dbReference>
<dbReference type="CDD" id="cd06261">
    <property type="entry name" value="TM_PBP2"/>
    <property type="match status" value="1"/>
</dbReference>
<dbReference type="RefSeq" id="WP_024423856.1">
    <property type="nucleotide sequence ID" value="NZ_JBCMYH010000005.1"/>
</dbReference>
<evidence type="ECO:0000256" key="8">
    <source>
        <dbReference type="ARBA" id="ARBA00023136"/>
    </source>
</evidence>
<protein>
    <submittedName>
        <fullName evidence="11">Nickel transporter</fullName>
    </submittedName>
</protein>
<keyword evidence="5 9" id="KW-0812">Transmembrane</keyword>
<dbReference type="OrthoDB" id="9805999at2"/>
<organism evidence="11 12">
    <name type="scientific">Bacillus zhangzhouensis</name>
    <dbReference type="NCBI Taxonomy" id="1178540"/>
    <lineage>
        <taxon>Bacteria</taxon>
        <taxon>Bacillati</taxon>
        <taxon>Bacillota</taxon>
        <taxon>Bacilli</taxon>
        <taxon>Bacillales</taxon>
        <taxon>Bacillaceae</taxon>
        <taxon>Bacillus</taxon>
    </lineage>
</organism>
<keyword evidence="8 9" id="KW-0472">Membrane</keyword>
<evidence type="ECO:0000256" key="1">
    <source>
        <dbReference type="ARBA" id="ARBA00004651"/>
    </source>
</evidence>
<dbReference type="EMBL" id="JOTP01000011">
    <property type="protein sequence ID" value="KEP26263.1"/>
    <property type="molecule type" value="Genomic_DNA"/>
</dbReference>
<dbReference type="GO" id="GO:0022857">
    <property type="term" value="F:transmembrane transporter activity"/>
    <property type="evidence" value="ECO:0007669"/>
    <property type="project" value="InterPro"/>
</dbReference>
<feature type="domain" description="ABC transmembrane type-1" evidence="10">
    <location>
        <begin position="15"/>
        <end position="204"/>
    </location>
</feature>
<keyword evidence="6" id="KW-0029">Amino-acid transport</keyword>
<dbReference type="eggNOG" id="COG0765">
    <property type="taxonomic scope" value="Bacteria"/>
</dbReference>
<comment type="caution">
    <text evidence="11">The sequence shown here is derived from an EMBL/GenBank/DDBJ whole genome shotgun (WGS) entry which is preliminary data.</text>
</comment>
<reference evidence="11 12" key="1">
    <citation type="submission" date="2012-09" db="EMBL/GenBank/DDBJ databases">
        <title>Genome Sequence of Bacillus sp. DW5-4.</title>
        <authorList>
            <person name="Lai Q."/>
            <person name="Liu Y."/>
            <person name="Shao Z."/>
        </authorList>
    </citation>
    <scope>NUCLEOTIDE SEQUENCE [LARGE SCALE GENOMIC DNA]</scope>
    <source>
        <strain evidence="11 12">DW5-4</strain>
    </source>
</reference>
<evidence type="ECO:0000256" key="7">
    <source>
        <dbReference type="ARBA" id="ARBA00022989"/>
    </source>
</evidence>
<dbReference type="Pfam" id="PF00528">
    <property type="entry name" value="BPD_transp_1"/>
    <property type="match status" value="1"/>
</dbReference>
<dbReference type="InterPro" id="IPR035906">
    <property type="entry name" value="MetI-like_sf"/>
</dbReference>
<evidence type="ECO:0000256" key="5">
    <source>
        <dbReference type="ARBA" id="ARBA00022692"/>
    </source>
</evidence>
<dbReference type="Gene3D" id="1.10.3720.10">
    <property type="entry name" value="MetI-like"/>
    <property type="match status" value="1"/>
</dbReference>
<dbReference type="InterPro" id="IPR043429">
    <property type="entry name" value="ArtM/GltK/GlnP/TcyL/YhdX-like"/>
</dbReference>
<keyword evidence="4" id="KW-1003">Cell membrane</keyword>
<evidence type="ECO:0000256" key="2">
    <source>
        <dbReference type="ARBA" id="ARBA00010072"/>
    </source>
</evidence>
<dbReference type="InterPro" id="IPR010065">
    <property type="entry name" value="AA_ABC_transptr_permease_3TM"/>
</dbReference>
<dbReference type="GO" id="GO:0043190">
    <property type="term" value="C:ATP-binding cassette (ABC) transporter complex"/>
    <property type="evidence" value="ECO:0007669"/>
    <property type="project" value="InterPro"/>
</dbReference>
<sequence length="214" mass="23752">MDTIINAFPYLMDGLQTTLYIFVVAIILGFIIGLIVALFRLSPFKILNFIALVFVNAIRGTPFIVQLFFIYFGLNTLEFISLDRVPAGIITVAINAGAYFSEIIRAGIQSIDKGQTEAARSLGFTGGQNMRFIVLPQAFRRMLPAITNQAIISLKDTSLLSIIGIADIMQRGQVQASATFDPLNVWLIVGVIYFVIIYLLSLLASYAERRFDIK</sequence>
<dbReference type="FunFam" id="1.10.3720.10:FF:000033">
    <property type="entry name" value="Polar amino acid ABC transporter permease"/>
    <property type="match status" value="1"/>
</dbReference>
<accession>A0A081LAI7</accession>
<dbReference type="NCBIfam" id="TIGR01726">
    <property type="entry name" value="HEQRo_perm_3TM"/>
    <property type="match status" value="1"/>
</dbReference>
<evidence type="ECO:0000313" key="12">
    <source>
        <dbReference type="Proteomes" id="UP000028091"/>
    </source>
</evidence>
<keyword evidence="7 9" id="KW-1133">Transmembrane helix</keyword>
<comment type="similarity">
    <text evidence="2">Belongs to the binding-protein-dependent transport system permease family. HisMQ subfamily.</text>
</comment>
<feature type="transmembrane region" description="Helical" evidence="9">
    <location>
        <begin position="46"/>
        <end position="74"/>
    </location>
</feature>
<dbReference type="PANTHER" id="PTHR30614">
    <property type="entry name" value="MEMBRANE COMPONENT OF AMINO ACID ABC TRANSPORTER"/>
    <property type="match status" value="1"/>
</dbReference>
<feature type="transmembrane region" description="Helical" evidence="9">
    <location>
        <begin position="185"/>
        <end position="207"/>
    </location>
</feature>
<proteinExistence type="inferred from homology"/>
<feature type="transmembrane region" description="Helical" evidence="9">
    <location>
        <begin position="19"/>
        <end position="39"/>
    </location>
</feature>
<evidence type="ECO:0000313" key="11">
    <source>
        <dbReference type="EMBL" id="KEP26263.1"/>
    </source>
</evidence>
<evidence type="ECO:0000256" key="6">
    <source>
        <dbReference type="ARBA" id="ARBA00022970"/>
    </source>
</evidence>